<keyword evidence="5" id="KW-1185">Reference proteome</keyword>
<keyword evidence="2" id="KW-0813">Transport</keyword>
<dbReference type="AlphaFoldDB" id="A3MY62"/>
<dbReference type="PANTHER" id="PTHR38682:SF1">
    <property type="entry name" value="V-TYPE ATP SYNTHASE SUBUNIT C"/>
    <property type="match status" value="1"/>
</dbReference>
<evidence type="ECO:0000256" key="3">
    <source>
        <dbReference type="ARBA" id="ARBA00023065"/>
    </source>
</evidence>
<dbReference type="RefSeq" id="WP_011850838.1">
    <property type="nucleotide sequence ID" value="NC_009073.1"/>
</dbReference>
<protein>
    <submittedName>
        <fullName evidence="4">H+-transporting ATP synthase subunit C</fullName>
    </submittedName>
</protein>
<reference evidence="4" key="1">
    <citation type="submission" date="2007-02" db="EMBL/GenBank/DDBJ databases">
        <title>Complete sequence of Pyrobaculum calidifontis JCM 11548.</title>
        <authorList>
            <consortium name="US DOE Joint Genome Institute"/>
            <person name="Copeland A."/>
            <person name="Lucas S."/>
            <person name="Lapidus A."/>
            <person name="Barry K."/>
            <person name="Glavina del Rio T."/>
            <person name="Dalin E."/>
            <person name="Tice H."/>
            <person name="Pitluck S."/>
            <person name="Chain P."/>
            <person name="Malfatti S."/>
            <person name="Shin M."/>
            <person name="Vergez L."/>
            <person name="Schmutz J."/>
            <person name="Larimer F."/>
            <person name="Land M."/>
            <person name="Hauser L."/>
            <person name="Kyrpides N."/>
            <person name="Mikhailova N."/>
            <person name="Cozen A.E."/>
            <person name="Fitz-Gibbon S.T."/>
            <person name="House C.H."/>
            <person name="Saltikov C."/>
            <person name="Lowe T.M."/>
            <person name="Richardson P."/>
        </authorList>
    </citation>
    <scope>NUCLEOTIDE SEQUENCE [LARGE SCALE GENOMIC DNA]</scope>
    <source>
        <strain evidence="4">JCM 11548</strain>
    </source>
</reference>
<dbReference type="InterPro" id="IPR044911">
    <property type="entry name" value="V-type_ATPase_csu/dsu_dom_3"/>
</dbReference>
<comment type="similarity">
    <text evidence="1">Belongs to the V-ATPase V0D/AC39 subunit family.</text>
</comment>
<dbReference type="Gene3D" id="1.20.1690.10">
    <property type="entry name" value="V-type ATP synthase subunit C domain"/>
    <property type="match status" value="2"/>
</dbReference>
<dbReference type="InterPro" id="IPR050873">
    <property type="entry name" value="V-ATPase_V0D/AC39_subunit"/>
</dbReference>
<dbReference type="InterPro" id="IPR036079">
    <property type="entry name" value="ATPase_csu/dsu_sf"/>
</dbReference>
<dbReference type="InterPro" id="IPR002843">
    <property type="entry name" value="ATPase_V0-cplx_csu/dsu"/>
</dbReference>
<dbReference type="HOGENOM" id="CLU_810426_0_0_2"/>
<evidence type="ECO:0000256" key="2">
    <source>
        <dbReference type="ARBA" id="ARBA00022448"/>
    </source>
</evidence>
<dbReference type="SUPFAM" id="SSF103486">
    <property type="entry name" value="V-type ATP synthase subunit C"/>
    <property type="match status" value="1"/>
</dbReference>
<dbReference type="InterPro" id="IPR035067">
    <property type="entry name" value="V-type_ATPase_csu/dsu"/>
</dbReference>
<dbReference type="Gene3D" id="1.10.132.50">
    <property type="entry name" value="ATP synthase (C/AC39) subunit, domain 3"/>
    <property type="match status" value="1"/>
</dbReference>
<evidence type="ECO:0000313" key="4">
    <source>
        <dbReference type="EMBL" id="ABO09579.1"/>
    </source>
</evidence>
<dbReference type="KEGG" id="pcl:Pcal_2164"/>
<dbReference type="STRING" id="410359.Pcal_2164"/>
<dbReference type="Proteomes" id="UP000001431">
    <property type="component" value="Chromosome"/>
</dbReference>
<name>A3MY62_PYRCJ</name>
<dbReference type="eggNOG" id="arCOG02459">
    <property type="taxonomic scope" value="Archaea"/>
</dbReference>
<gene>
    <name evidence="4" type="ordered locus">Pcal_2164</name>
</gene>
<dbReference type="Pfam" id="PF01992">
    <property type="entry name" value="vATP-synt_AC39"/>
    <property type="match status" value="1"/>
</dbReference>
<evidence type="ECO:0000256" key="1">
    <source>
        <dbReference type="ARBA" id="ARBA00006709"/>
    </source>
</evidence>
<dbReference type="EMBL" id="CP000561">
    <property type="protein sequence ID" value="ABO09579.1"/>
    <property type="molecule type" value="Genomic_DNA"/>
</dbReference>
<accession>A3MY62</accession>
<keyword evidence="3" id="KW-0406">Ion transport</keyword>
<dbReference type="GO" id="GO:0046961">
    <property type="term" value="F:proton-transporting ATPase activity, rotational mechanism"/>
    <property type="evidence" value="ECO:0007669"/>
    <property type="project" value="InterPro"/>
</dbReference>
<dbReference type="OrthoDB" id="4272at2157"/>
<proteinExistence type="inferred from homology"/>
<dbReference type="GeneID" id="4909835"/>
<organism evidence="4 5">
    <name type="scientific">Pyrobaculum calidifontis (strain DSM 21063 / JCM 11548 / VA1)</name>
    <dbReference type="NCBI Taxonomy" id="410359"/>
    <lineage>
        <taxon>Archaea</taxon>
        <taxon>Thermoproteota</taxon>
        <taxon>Thermoprotei</taxon>
        <taxon>Thermoproteales</taxon>
        <taxon>Thermoproteaceae</taxon>
        <taxon>Pyrobaculum</taxon>
    </lineage>
</organism>
<evidence type="ECO:0000313" key="5">
    <source>
        <dbReference type="Proteomes" id="UP000001431"/>
    </source>
</evidence>
<dbReference type="PANTHER" id="PTHR38682">
    <property type="entry name" value="V-TYPE ATP SYNTHASE SUBUNIT C"/>
    <property type="match status" value="1"/>
</dbReference>
<sequence>MSATFKRPYLGPRVRGLRISELPRDKLLMLAYSNTLDEFLNVLKTTPYAVSIDRLTRENIAELRRELIKIYLDKIRSIFLGSGKDVKEVVLASIKFFEFDNIRNIASAIKAGKNPEDFIIWEPLEFTRRRHIIASLLGSKNVEEIGARLEQLRHPASKAFAFAAKYGEDKISFFIDRQWLEDFTNTLTAKRERSLTTFAEEVRDYINASIAIRARIWGLSDELNELIVGRPTPVVLSAARDPPAKFLEFAEALPWGRLLISAVAESPSLENIAVAMDNIYPAYMKKLSDIYIARFTEFSLGALAAQLEYMRSEVVTIIKAASLIAEGISAEKRKEIFEPLVKI</sequence>